<dbReference type="KEGG" id="aez:C3E78_01765"/>
<accession>A0A5F2EQX8</accession>
<protein>
    <submittedName>
        <fullName evidence="1">Uncharacterized protein</fullName>
    </submittedName>
</protein>
<dbReference type="RefSeq" id="WP_108576695.1">
    <property type="nucleotide sequence ID" value="NZ_CP026952.1"/>
</dbReference>
<dbReference type="AlphaFoldDB" id="A0A2S0WI82"/>
<dbReference type="EMBL" id="CP026952">
    <property type="protein sequence ID" value="AWB91049.1"/>
    <property type="molecule type" value="Genomic_DNA"/>
</dbReference>
<evidence type="ECO:0000313" key="1">
    <source>
        <dbReference type="EMBL" id="AWB91049.1"/>
    </source>
</evidence>
<organism evidence="1 2">
    <name type="scientific">Aeromicrobium chenweiae</name>
    <dbReference type="NCBI Taxonomy" id="2079793"/>
    <lineage>
        <taxon>Bacteria</taxon>
        <taxon>Bacillati</taxon>
        <taxon>Actinomycetota</taxon>
        <taxon>Actinomycetes</taxon>
        <taxon>Propionibacteriales</taxon>
        <taxon>Nocardioidaceae</taxon>
        <taxon>Aeromicrobium</taxon>
    </lineage>
</organism>
<dbReference type="Proteomes" id="UP000244384">
    <property type="component" value="Chromosome"/>
</dbReference>
<sequence length="124" mass="13286">MPILVVPVAFLAGGAVLVWWALRRRRALALRPSGWLPVTGTLVGAGASRRVEYVSPDGRRLRIQVPAGVPLPDEGPVEVLLDPRDPSRARLAEPDVVAVRLVRQLLLLGIVSLVVGLVILVVLA</sequence>
<evidence type="ECO:0000313" key="2">
    <source>
        <dbReference type="Proteomes" id="UP000244384"/>
    </source>
</evidence>
<accession>A0A2S0WI82</accession>
<name>A0A2S0WI82_9ACTN</name>
<reference evidence="2" key="1">
    <citation type="submission" date="2018-01" db="EMBL/GenBank/DDBJ databases">
        <authorList>
            <person name="Li J."/>
        </authorList>
    </citation>
    <scope>NUCLEOTIDE SEQUENCE [LARGE SCALE GENOMIC DNA]</scope>
    <source>
        <strain evidence="2">592</strain>
    </source>
</reference>
<gene>
    <name evidence="1" type="ORF">C3E78_01765</name>
</gene>
<proteinExistence type="predicted"/>
<keyword evidence="2" id="KW-1185">Reference proteome</keyword>